<evidence type="ECO:0000313" key="1">
    <source>
        <dbReference type="EMBL" id="MBM7714367.1"/>
    </source>
</evidence>
<reference evidence="1 2" key="1">
    <citation type="submission" date="2021-01" db="EMBL/GenBank/DDBJ databases">
        <title>Genomic Encyclopedia of Type Strains, Phase IV (KMG-IV): sequencing the most valuable type-strain genomes for metagenomic binning, comparative biology and taxonomic classification.</title>
        <authorList>
            <person name="Goeker M."/>
        </authorList>
    </citation>
    <scope>NUCLEOTIDE SEQUENCE [LARGE SCALE GENOMIC DNA]</scope>
    <source>
        <strain evidence="1 2">DSM 105453</strain>
    </source>
</reference>
<dbReference type="EMBL" id="JAFBFH010000006">
    <property type="protein sequence ID" value="MBM7714367.1"/>
    <property type="molecule type" value="Genomic_DNA"/>
</dbReference>
<comment type="caution">
    <text evidence="1">The sequence shown here is derived from an EMBL/GenBank/DDBJ whole genome shotgun (WGS) entry which is preliminary data.</text>
</comment>
<keyword evidence="2" id="KW-1185">Reference proteome</keyword>
<organism evidence="1 2">
    <name type="scientific">Siminovitchia thermophila</name>
    <dbReference type="NCBI Taxonomy" id="1245522"/>
    <lineage>
        <taxon>Bacteria</taxon>
        <taxon>Bacillati</taxon>
        <taxon>Bacillota</taxon>
        <taxon>Bacilli</taxon>
        <taxon>Bacillales</taxon>
        <taxon>Bacillaceae</taxon>
        <taxon>Siminovitchia</taxon>
    </lineage>
</organism>
<name>A0ABS2R3Y5_9BACI</name>
<sequence length="70" mass="8444">MNINLFNRVFQHYNPNTQKKKKFKEVEATFIKLLPDQFPNWGQIGYEWVYEEIYGADFSPLTKAMEEGYF</sequence>
<proteinExistence type="predicted"/>
<protein>
    <submittedName>
        <fullName evidence="1">Uncharacterized protein</fullName>
    </submittedName>
</protein>
<accession>A0ABS2R3Y5</accession>
<dbReference type="RefSeq" id="WP_033369738.1">
    <property type="nucleotide sequence ID" value="NZ_JAFBFH010000006.1"/>
</dbReference>
<dbReference type="Proteomes" id="UP000823485">
    <property type="component" value="Unassembled WGS sequence"/>
</dbReference>
<evidence type="ECO:0000313" key="2">
    <source>
        <dbReference type="Proteomes" id="UP000823485"/>
    </source>
</evidence>
<gene>
    <name evidence="1" type="ORF">JOC94_001339</name>
</gene>